<dbReference type="RefSeq" id="WP_317996080.1">
    <property type="nucleotide sequence ID" value="NZ_AP025523.1"/>
</dbReference>
<comment type="similarity">
    <text evidence="2">Belongs to the TsaE family.</text>
</comment>
<evidence type="ECO:0000256" key="3">
    <source>
        <dbReference type="ARBA" id="ARBA00019010"/>
    </source>
</evidence>
<keyword evidence="8" id="KW-0067">ATP-binding</keyword>
<accession>A0AAN2C8I6</accession>
<dbReference type="InterPro" id="IPR003442">
    <property type="entry name" value="T6A_TsaE"/>
</dbReference>
<gene>
    <name evidence="11" type="ORF">WPS_02840</name>
</gene>
<evidence type="ECO:0000313" key="11">
    <source>
        <dbReference type="EMBL" id="BDE05008.1"/>
    </source>
</evidence>
<protein>
    <recommendedName>
        <fullName evidence="3">tRNA threonylcarbamoyladenosine biosynthesis protein TsaE</fullName>
    </recommendedName>
    <alternativeName>
        <fullName evidence="10">t(6)A37 threonylcarbamoyladenosine biosynthesis protein TsaE</fullName>
    </alternativeName>
</protein>
<name>A0AAN2C8I6_UNVUL</name>
<keyword evidence="6" id="KW-0479">Metal-binding</keyword>
<dbReference type="PANTHER" id="PTHR33540:SF2">
    <property type="entry name" value="TRNA THREONYLCARBAMOYLADENOSINE BIOSYNTHESIS PROTEIN TSAE"/>
    <property type="match status" value="1"/>
</dbReference>
<evidence type="ECO:0000313" key="12">
    <source>
        <dbReference type="Proteomes" id="UP001317532"/>
    </source>
</evidence>
<comment type="subcellular location">
    <subcellularLocation>
        <location evidence="1">Cytoplasm</location>
    </subcellularLocation>
</comment>
<dbReference type="PANTHER" id="PTHR33540">
    <property type="entry name" value="TRNA THREONYLCARBAMOYLADENOSINE BIOSYNTHESIS PROTEIN TSAE"/>
    <property type="match status" value="1"/>
</dbReference>
<keyword evidence="4" id="KW-0963">Cytoplasm</keyword>
<sequence length="132" mass="14332">MRALDAFAVRVAATLAPGDVVVLRGPLGAGKTTLARALVRALHGSDDAVSSPTFVFRQTYPGTPPVEHVDLYRIDDPAELPDLALDEAFAPDRITLVEWPERAEDWLPAARVEVTIDGAGAGPRRVRVRRLR</sequence>
<keyword evidence="9" id="KW-0460">Magnesium</keyword>
<evidence type="ECO:0000256" key="1">
    <source>
        <dbReference type="ARBA" id="ARBA00004496"/>
    </source>
</evidence>
<evidence type="ECO:0000256" key="6">
    <source>
        <dbReference type="ARBA" id="ARBA00022723"/>
    </source>
</evidence>
<evidence type="ECO:0000256" key="10">
    <source>
        <dbReference type="ARBA" id="ARBA00032441"/>
    </source>
</evidence>
<dbReference type="EMBL" id="AP025523">
    <property type="protein sequence ID" value="BDE05008.1"/>
    <property type="molecule type" value="Genomic_DNA"/>
</dbReference>
<dbReference type="GO" id="GO:0046872">
    <property type="term" value="F:metal ion binding"/>
    <property type="evidence" value="ECO:0007669"/>
    <property type="project" value="UniProtKB-KW"/>
</dbReference>
<dbReference type="GO" id="GO:0005524">
    <property type="term" value="F:ATP binding"/>
    <property type="evidence" value="ECO:0007669"/>
    <property type="project" value="UniProtKB-KW"/>
</dbReference>
<evidence type="ECO:0000256" key="9">
    <source>
        <dbReference type="ARBA" id="ARBA00022842"/>
    </source>
</evidence>
<proteinExistence type="inferred from homology"/>
<evidence type="ECO:0000256" key="5">
    <source>
        <dbReference type="ARBA" id="ARBA00022694"/>
    </source>
</evidence>
<keyword evidence="5" id="KW-0819">tRNA processing</keyword>
<dbReference type="GO" id="GO:0005737">
    <property type="term" value="C:cytoplasm"/>
    <property type="evidence" value="ECO:0007669"/>
    <property type="project" value="UniProtKB-SubCell"/>
</dbReference>
<organism evidence="11 12">
    <name type="scientific">Vulcanimicrobium alpinum</name>
    <dbReference type="NCBI Taxonomy" id="3016050"/>
    <lineage>
        <taxon>Bacteria</taxon>
        <taxon>Bacillati</taxon>
        <taxon>Vulcanimicrobiota</taxon>
        <taxon>Vulcanimicrobiia</taxon>
        <taxon>Vulcanimicrobiales</taxon>
        <taxon>Vulcanimicrobiaceae</taxon>
        <taxon>Vulcanimicrobium</taxon>
    </lineage>
</organism>
<evidence type="ECO:0000256" key="2">
    <source>
        <dbReference type="ARBA" id="ARBA00007599"/>
    </source>
</evidence>
<dbReference type="NCBIfam" id="TIGR00150">
    <property type="entry name" value="T6A_YjeE"/>
    <property type="match status" value="1"/>
</dbReference>
<reference evidence="11 12" key="1">
    <citation type="journal article" date="2022" name="ISME Commun">
        <title>Vulcanimicrobium alpinus gen. nov. sp. nov., the first cultivated representative of the candidate phylum 'Eremiobacterota', is a metabolically versatile aerobic anoxygenic phototroph.</title>
        <authorList>
            <person name="Yabe S."/>
            <person name="Muto K."/>
            <person name="Abe K."/>
            <person name="Yokota A."/>
            <person name="Staudigel H."/>
            <person name="Tebo B.M."/>
        </authorList>
    </citation>
    <scope>NUCLEOTIDE SEQUENCE [LARGE SCALE GENOMIC DNA]</scope>
    <source>
        <strain evidence="11 12">WC8-2</strain>
    </source>
</reference>
<dbReference type="GO" id="GO:0002949">
    <property type="term" value="P:tRNA threonylcarbamoyladenosine modification"/>
    <property type="evidence" value="ECO:0007669"/>
    <property type="project" value="InterPro"/>
</dbReference>
<dbReference type="Pfam" id="PF02367">
    <property type="entry name" value="TsaE"/>
    <property type="match status" value="1"/>
</dbReference>
<dbReference type="InterPro" id="IPR027417">
    <property type="entry name" value="P-loop_NTPase"/>
</dbReference>
<dbReference type="Gene3D" id="3.40.50.300">
    <property type="entry name" value="P-loop containing nucleotide triphosphate hydrolases"/>
    <property type="match status" value="1"/>
</dbReference>
<dbReference type="SUPFAM" id="SSF52540">
    <property type="entry name" value="P-loop containing nucleoside triphosphate hydrolases"/>
    <property type="match status" value="1"/>
</dbReference>
<dbReference type="Proteomes" id="UP001317532">
    <property type="component" value="Chromosome"/>
</dbReference>
<evidence type="ECO:0000256" key="8">
    <source>
        <dbReference type="ARBA" id="ARBA00022840"/>
    </source>
</evidence>
<keyword evidence="7" id="KW-0547">Nucleotide-binding</keyword>
<dbReference type="KEGG" id="vab:WPS_02840"/>
<evidence type="ECO:0000256" key="4">
    <source>
        <dbReference type="ARBA" id="ARBA00022490"/>
    </source>
</evidence>
<dbReference type="AlphaFoldDB" id="A0AAN2C8I6"/>
<evidence type="ECO:0000256" key="7">
    <source>
        <dbReference type="ARBA" id="ARBA00022741"/>
    </source>
</evidence>
<keyword evidence="12" id="KW-1185">Reference proteome</keyword>